<sequence>MGEPQPSGGTPPAWHSSNPPAPPPQTPSPAEAVPVGQASGSALRNDCWSGDLRDANGAICPLTGAPLTPKRWPRSAGGAEGADVGGCCGGEGAHNPQSPSLRAALQAALQRMRELAAENQRLRAKLSERDSQLATRQESMRALSTQVADLSEERNLYRSQLSQLCVALLPSGGSDGGGSGGSAEGPCDEPPSPLPASQESPARQSWEPKGHEGPRGAEEVSLRSAVVLGPPTPPVIPRPYGGGREGCAAGNSGSGPQIDVPGAATTVPQSFLTCLFPQPLTRLLETAGGGGASSPIQSGGRTPSTPRVISVRGASSGGAATPGSPSPGVAPSALLSSLSASTPFLPFSFAALGRAAARKSYDLLSAAVGGGSSGGVDGATSAAASADSVPQLWIPQDADPSRPAGGRRSARLRFENGES</sequence>
<evidence type="ECO:0000256" key="1">
    <source>
        <dbReference type="SAM" id="Coils"/>
    </source>
</evidence>
<comment type="caution">
    <text evidence="3">The sequence shown here is derived from an EMBL/GenBank/DDBJ whole genome shotgun (WGS) entry which is preliminary data.</text>
</comment>
<reference evidence="4" key="1">
    <citation type="journal article" date="2016" name="Nat. Commun.">
        <title>The Gonium pectorale genome demonstrates co-option of cell cycle regulation during the evolution of multicellularity.</title>
        <authorList>
            <person name="Hanschen E.R."/>
            <person name="Marriage T.N."/>
            <person name="Ferris P.J."/>
            <person name="Hamaji T."/>
            <person name="Toyoda A."/>
            <person name="Fujiyama A."/>
            <person name="Neme R."/>
            <person name="Noguchi H."/>
            <person name="Minakuchi Y."/>
            <person name="Suzuki M."/>
            <person name="Kawai-Toyooka H."/>
            <person name="Smith D.R."/>
            <person name="Sparks H."/>
            <person name="Anderson J."/>
            <person name="Bakaric R."/>
            <person name="Luria V."/>
            <person name="Karger A."/>
            <person name="Kirschner M.W."/>
            <person name="Durand P.M."/>
            <person name="Michod R.E."/>
            <person name="Nozaki H."/>
            <person name="Olson B.J."/>
        </authorList>
    </citation>
    <scope>NUCLEOTIDE SEQUENCE [LARGE SCALE GENOMIC DNA]</scope>
    <source>
        <strain evidence="4">NIES-2863</strain>
    </source>
</reference>
<feature type="compositionally biased region" description="Gly residues" evidence="2">
    <location>
        <begin position="173"/>
        <end position="183"/>
    </location>
</feature>
<dbReference type="AlphaFoldDB" id="A0A150GLR0"/>
<dbReference type="Proteomes" id="UP000075714">
    <property type="component" value="Unassembled WGS sequence"/>
</dbReference>
<organism evidence="3 4">
    <name type="scientific">Gonium pectorale</name>
    <name type="common">Green alga</name>
    <dbReference type="NCBI Taxonomy" id="33097"/>
    <lineage>
        <taxon>Eukaryota</taxon>
        <taxon>Viridiplantae</taxon>
        <taxon>Chlorophyta</taxon>
        <taxon>core chlorophytes</taxon>
        <taxon>Chlorophyceae</taxon>
        <taxon>CS clade</taxon>
        <taxon>Chlamydomonadales</taxon>
        <taxon>Volvocaceae</taxon>
        <taxon>Gonium</taxon>
    </lineage>
</organism>
<dbReference type="EMBL" id="LSYV01000016">
    <property type="protein sequence ID" value="KXZ50718.1"/>
    <property type="molecule type" value="Genomic_DNA"/>
</dbReference>
<evidence type="ECO:0000313" key="4">
    <source>
        <dbReference type="Proteomes" id="UP000075714"/>
    </source>
</evidence>
<keyword evidence="4" id="KW-1185">Reference proteome</keyword>
<feature type="compositionally biased region" description="Basic and acidic residues" evidence="2">
    <location>
        <begin position="206"/>
        <end position="221"/>
    </location>
</feature>
<feature type="compositionally biased region" description="Low complexity" evidence="2">
    <location>
        <begin position="378"/>
        <end position="389"/>
    </location>
</feature>
<feature type="region of interest" description="Disordered" evidence="2">
    <location>
        <begin position="371"/>
        <end position="419"/>
    </location>
</feature>
<keyword evidence="1" id="KW-0175">Coiled coil</keyword>
<feature type="region of interest" description="Disordered" evidence="2">
    <location>
        <begin position="310"/>
        <end position="329"/>
    </location>
</feature>
<feature type="region of interest" description="Disordered" evidence="2">
    <location>
        <begin position="1"/>
        <end position="48"/>
    </location>
</feature>
<accession>A0A150GLR0</accession>
<gene>
    <name evidence="3" type="ORF">GPECTOR_15g402</name>
</gene>
<evidence type="ECO:0000256" key="2">
    <source>
        <dbReference type="SAM" id="MobiDB-lite"/>
    </source>
</evidence>
<evidence type="ECO:0000313" key="3">
    <source>
        <dbReference type="EMBL" id="KXZ50718.1"/>
    </source>
</evidence>
<protein>
    <submittedName>
        <fullName evidence="3">Uncharacterized protein</fullName>
    </submittedName>
</protein>
<feature type="region of interest" description="Disordered" evidence="2">
    <location>
        <begin position="172"/>
        <end position="255"/>
    </location>
</feature>
<feature type="compositionally biased region" description="Low complexity" evidence="2">
    <location>
        <begin position="313"/>
        <end position="329"/>
    </location>
</feature>
<feature type="coiled-coil region" evidence="1">
    <location>
        <begin position="105"/>
        <end position="160"/>
    </location>
</feature>
<name>A0A150GLR0_GONPE</name>
<proteinExistence type="predicted"/>